<dbReference type="EMBL" id="MK522038">
    <property type="protein sequence ID" value="QOR60356.1"/>
    <property type="molecule type" value="Genomic_DNA"/>
</dbReference>
<dbReference type="InterPro" id="IPR001739">
    <property type="entry name" value="Methyl_CpG_DNA-bd"/>
</dbReference>
<dbReference type="PANTHER" id="PTHR12396:SF0">
    <property type="entry name" value="METHYL-CPG BINDING DOMAIN PROTEIN-LIKE, ISOFORM C"/>
    <property type="match status" value="1"/>
</dbReference>
<evidence type="ECO:0000259" key="4">
    <source>
        <dbReference type="PROSITE" id="PS50982"/>
    </source>
</evidence>
<dbReference type="Gene3D" id="3.30.890.10">
    <property type="entry name" value="Methyl-cpg-binding Protein 2, Chain A"/>
    <property type="match status" value="1"/>
</dbReference>
<sequence length="250" mass="28933">MSALNTLKKYLKSRGQEINDEWYVKIETRKSGKSAGMTDNYYFSPEGKRFRSMIEVYRFLTTGDKFERDEKTKCLKIDKENNDEIMDDLCELVSDMYINDNIKNLHDTNSGMFRKLKKDSVNFIDSKLQKTKIQNMSEKYSITLPIDTPEENIIHYSKANAANLVKNFFRTAPSCLGCGAKKNEIQSGGKKCILTHAHTIKSRPEILKMAVSESRTEEGYKTHLILRKFIELHKHYPVATLCWDCHHTLG</sequence>
<dbReference type="SUPFAM" id="SSF54171">
    <property type="entry name" value="DNA-binding domain"/>
    <property type="match status" value="1"/>
</dbReference>
<dbReference type="SMART" id="SM00391">
    <property type="entry name" value="MBD"/>
    <property type="match status" value="1"/>
</dbReference>
<dbReference type="GO" id="GO:0003677">
    <property type="term" value="F:DNA binding"/>
    <property type="evidence" value="ECO:0007669"/>
    <property type="project" value="UniProtKB-KW"/>
</dbReference>
<dbReference type="PANTHER" id="PTHR12396">
    <property type="entry name" value="METHYL-CPG BINDING PROTEIN, MBD"/>
    <property type="match status" value="1"/>
</dbReference>
<evidence type="ECO:0000313" key="5">
    <source>
        <dbReference type="EMBL" id="QOR60356.1"/>
    </source>
</evidence>
<keyword evidence="2" id="KW-0238">DNA-binding</keyword>
<name>A0A7S6NYA1_9PHYC</name>
<accession>A0A7S6NYA1</accession>
<protein>
    <recommendedName>
        <fullName evidence="4">MBD domain-containing protein</fullName>
    </recommendedName>
</protein>
<dbReference type="InterPro" id="IPR016177">
    <property type="entry name" value="DNA-bd_dom_sf"/>
</dbReference>
<reference evidence="5" key="1">
    <citation type="submission" date="2019-02" db="EMBL/GenBank/DDBJ databases">
        <authorList>
            <person name="Bachy C."/>
            <person name="Yung C.-M."/>
            <person name="Roux S."/>
            <person name="Sullivan M.B."/>
            <person name="Worden A.Z."/>
        </authorList>
    </citation>
    <scope>NUCLEOTIDE SEQUENCE</scope>
    <source>
        <strain evidence="5">BII-V2</strain>
    </source>
</reference>
<feature type="domain" description="MBD" evidence="4">
    <location>
        <begin position="8"/>
        <end position="84"/>
    </location>
</feature>
<dbReference type="Pfam" id="PF01429">
    <property type="entry name" value="MBD"/>
    <property type="match status" value="1"/>
</dbReference>
<evidence type="ECO:0000256" key="2">
    <source>
        <dbReference type="ARBA" id="ARBA00023125"/>
    </source>
</evidence>
<proteinExistence type="predicted"/>
<evidence type="ECO:0000256" key="1">
    <source>
        <dbReference type="ARBA" id="ARBA00023015"/>
    </source>
</evidence>
<dbReference type="PROSITE" id="PS50982">
    <property type="entry name" value="MBD"/>
    <property type="match status" value="1"/>
</dbReference>
<evidence type="ECO:0000256" key="3">
    <source>
        <dbReference type="ARBA" id="ARBA00023163"/>
    </source>
</evidence>
<keyword evidence="3" id="KW-0804">Transcription</keyword>
<organism evidence="5">
    <name type="scientific">Bathycoccus sp. RCC716 virus 2</name>
    <dbReference type="NCBI Taxonomy" id="2530039"/>
    <lineage>
        <taxon>Viruses</taxon>
        <taxon>Varidnaviria</taxon>
        <taxon>Bamfordvirae</taxon>
        <taxon>Nucleocytoviricota</taxon>
        <taxon>Megaviricetes</taxon>
        <taxon>Algavirales</taxon>
        <taxon>Phycodnaviridae</taxon>
        <taxon>Prasinovirus</taxon>
    </lineage>
</organism>
<keyword evidence="1" id="KW-0805">Transcription regulation</keyword>